<keyword evidence="3 6" id="KW-0812">Transmembrane</keyword>
<gene>
    <name evidence="7" type="ORF">GGR12_000791</name>
</gene>
<reference evidence="7 8" key="1">
    <citation type="submission" date="2020-08" db="EMBL/GenBank/DDBJ databases">
        <title>Genomic Encyclopedia of Type Strains, Phase IV (KMG-IV): sequencing the most valuable type-strain genomes for metagenomic binning, comparative biology and taxonomic classification.</title>
        <authorList>
            <person name="Goeker M."/>
        </authorList>
    </citation>
    <scope>NUCLEOTIDE SEQUENCE [LARGE SCALE GENOMIC DNA]</scope>
    <source>
        <strain evidence="7 8">DSM 23960</strain>
    </source>
</reference>
<feature type="transmembrane region" description="Helical" evidence="6">
    <location>
        <begin position="398"/>
        <end position="417"/>
    </location>
</feature>
<proteinExistence type="predicted"/>
<dbReference type="EMBL" id="JACIDM010000001">
    <property type="protein sequence ID" value="MBB4081952.1"/>
    <property type="molecule type" value="Genomic_DNA"/>
</dbReference>
<feature type="transmembrane region" description="Helical" evidence="6">
    <location>
        <begin position="178"/>
        <end position="201"/>
    </location>
</feature>
<feature type="transmembrane region" description="Helical" evidence="6">
    <location>
        <begin position="229"/>
        <end position="246"/>
    </location>
</feature>
<keyword evidence="5 6" id="KW-0472">Membrane</keyword>
<evidence type="ECO:0000256" key="1">
    <source>
        <dbReference type="ARBA" id="ARBA00004651"/>
    </source>
</evidence>
<feature type="transmembrane region" description="Helical" evidence="6">
    <location>
        <begin position="12"/>
        <end position="33"/>
    </location>
</feature>
<feature type="transmembrane region" description="Helical" evidence="6">
    <location>
        <begin position="369"/>
        <end position="392"/>
    </location>
</feature>
<feature type="transmembrane region" description="Helical" evidence="6">
    <location>
        <begin position="252"/>
        <end position="273"/>
    </location>
</feature>
<dbReference type="AlphaFoldDB" id="A0A7W6JBC9"/>
<comment type="subcellular location">
    <subcellularLocation>
        <location evidence="1">Cell membrane</location>
        <topology evidence="1">Multi-pass membrane protein</topology>
    </subcellularLocation>
</comment>
<evidence type="ECO:0000256" key="4">
    <source>
        <dbReference type="ARBA" id="ARBA00022989"/>
    </source>
</evidence>
<keyword evidence="8" id="KW-1185">Reference proteome</keyword>
<comment type="caution">
    <text evidence="7">The sequence shown here is derived from an EMBL/GenBank/DDBJ whole genome shotgun (WGS) entry which is preliminary data.</text>
</comment>
<evidence type="ECO:0000256" key="3">
    <source>
        <dbReference type="ARBA" id="ARBA00022692"/>
    </source>
</evidence>
<dbReference type="InterPro" id="IPR050833">
    <property type="entry name" value="Poly_Biosynth_Transport"/>
</dbReference>
<dbReference type="Proteomes" id="UP000529946">
    <property type="component" value="Unassembled WGS sequence"/>
</dbReference>
<feature type="transmembrane region" description="Helical" evidence="6">
    <location>
        <begin position="117"/>
        <end position="139"/>
    </location>
</feature>
<feature type="transmembrane region" description="Helical" evidence="6">
    <location>
        <begin position="151"/>
        <end position="172"/>
    </location>
</feature>
<keyword evidence="4 6" id="KW-1133">Transmembrane helix</keyword>
<feature type="transmembrane region" description="Helical" evidence="6">
    <location>
        <begin position="307"/>
        <end position="326"/>
    </location>
</feature>
<feature type="transmembrane region" description="Helical" evidence="6">
    <location>
        <begin position="39"/>
        <end position="60"/>
    </location>
</feature>
<sequence>MAQFRENPDGMHVLVVVAAAGQAVAYALSVMLARSLGAAGFEAYVVASAAFIVMASFAPLGSDKHVLSRLPGLLQRGDWSQASGLLRFGARRTLATALVTGAVVGGLSWSMRDPGDAVWPAMVVTCLSLPAGALAHYGVEALSAAGRPLRALALFKLLTPVLALVLAGMLMLRSVPLTGAAAVGCWGVAWVVTLGAMIAALRRAAPQALSAPADVGEAAVWRVESRPFFVYRVSLAILAQAGVIGLELMQASAAAIGAYAAASATVGVAAVLATSTNRAYGRKLSLLMEQGDFEAVMTARRERLRRLGPAVIVFLLAIFVFSRPLLAMFRPEFAAEGVAALRILAVATGVTVLFSLAPTWLKIRQRRGVIYAAVAVAAAVQVVLLIVLIPPFGATGAALAYALCVGGMYGVLAVVAHREAMRLGGVR</sequence>
<evidence type="ECO:0000313" key="7">
    <source>
        <dbReference type="EMBL" id="MBB4081952.1"/>
    </source>
</evidence>
<evidence type="ECO:0000313" key="8">
    <source>
        <dbReference type="Proteomes" id="UP000529946"/>
    </source>
</evidence>
<dbReference type="PANTHER" id="PTHR30250">
    <property type="entry name" value="PST FAMILY PREDICTED COLANIC ACID TRANSPORTER"/>
    <property type="match status" value="1"/>
</dbReference>
<evidence type="ECO:0000256" key="6">
    <source>
        <dbReference type="SAM" id="Phobius"/>
    </source>
</evidence>
<dbReference type="PANTHER" id="PTHR30250:SF11">
    <property type="entry name" value="O-ANTIGEN TRANSPORTER-RELATED"/>
    <property type="match status" value="1"/>
</dbReference>
<feature type="transmembrane region" description="Helical" evidence="6">
    <location>
        <begin position="338"/>
        <end position="357"/>
    </location>
</feature>
<evidence type="ECO:0000256" key="5">
    <source>
        <dbReference type="ARBA" id="ARBA00023136"/>
    </source>
</evidence>
<dbReference type="GO" id="GO:0005886">
    <property type="term" value="C:plasma membrane"/>
    <property type="evidence" value="ECO:0007669"/>
    <property type="project" value="UniProtKB-SubCell"/>
</dbReference>
<keyword evidence="2" id="KW-1003">Cell membrane</keyword>
<name>A0A7W6JBC9_9CAUL</name>
<accession>A0A7W6JBC9</accession>
<dbReference type="RefSeq" id="WP_183203091.1">
    <property type="nucleotide sequence ID" value="NZ_BAAAER010000004.1"/>
</dbReference>
<evidence type="ECO:0000256" key="2">
    <source>
        <dbReference type="ARBA" id="ARBA00022475"/>
    </source>
</evidence>
<protein>
    <submittedName>
        <fullName evidence="7">O-antigen/teichoic acid export membrane protein</fullName>
    </submittedName>
</protein>
<organism evidence="7 8">
    <name type="scientific">Brevundimonas lenta</name>
    <dbReference type="NCBI Taxonomy" id="424796"/>
    <lineage>
        <taxon>Bacteria</taxon>
        <taxon>Pseudomonadati</taxon>
        <taxon>Pseudomonadota</taxon>
        <taxon>Alphaproteobacteria</taxon>
        <taxon>Caulobacterales</taxon>
        <taxon>Caulobacteraceae</taxon>
        <taxon>Brevundimonas</taxon>
    </lineage>
</organism>